<accession>A0A119VJH1</accession>
<dbReference type="FunFam" id="3.40.50.720:FF:000173">
    <property type="entry name" value="3-oxoacyl-[acyl-carrier protein] reductase"/>
    <property type="match status" value="1"/>
</dbReference>
<dbReference type="InterPro" id="IPR036291">
    <property type="entry name" value="NAD(P)-bd_dom_sf"/>
</dbReference>
<dbReference type="Gene3D" id="3.40.50.720">
    <property type="entry name" value="NAD(P)-binding Rossmann-like Domain"/>
    <property type="match status" value="1"/>
</dbReference>
<evidence type="ECO:0000313" key="5">
    <source>
        <dbReference type="Proteomes" id="UP000068016"/>
    </source>
</evidence>
<feature type="region of interest" description="Disordered" evidence="3">
    <location>
        <begin position="254"/>
        <end position="276"/>
    </location>
</feature>
<dbReference type="PANTHER" id="PTHR42879:SF2">
    <property type="entry name" value="3-OXOACYL-[ACYL-CARRIER-PROTEIN] REDUCTASE FABG"/>
    <property type="match status" value="1"/>
</dbReference>
<dbReference type="PRINTS" id="PR00080">
    <property type="entry name" value="SDRFAMILY"/>
</dbReference>
<dbReference type="InterPro" id="IPR020904">
    <property type="entry name" value="Sc_DH/Rdtase_CS"/>
</dbReference>
<dbReference type="SUPFAM" id="SSF51735">
    <property type="entry name" value="NAD(P)-binding Rossmann-fold domains"/>
    <property type="match status" value="1"/>
</dbReference>
<evidence type="ECO:0000256" key="3">
    <source>
        <dbReference type="SAM" id="MobiDB-lite"/>
    </source>
</evidence>
<dbReference type="Pfam" id="PF13561">
    <property type="entry name" value="adh_short_C2"/>
    <property type="match status" value="1"/>
</dbReference>
<gene>
    <name evidence="4" type="ORF">WT83_16355</name>
</gene>
<dbReference type="Proteomes" id="UP000068016">
    <property type="component" value="Unassembled WGS sequence"/>
</dbReference>
<dbReference type="InterPro" id="IPR050259">
    <property type="entry name" value="SDR"/>
</dbReference>
<dbReference type="EMBL" id="LPLZ01000046">
    <property type="protein sequence ID" value="KWN14674.1"/>
    <property type="molecule type" value="Genomic_DNA"/>
</dbReference>
<proteinExistence type="inferred from homology"/>
<dbReference type="PRINTS" id="PR00081">
    <property type="entry name" value="GDHRDH"/>
</dbReference>
<evidence type="ECO:0000256" key="1">
    <source>
        <dbReference type="ARBA" id="ARBA00006484"/>
    </source>
</evidence>
<dbReference type="PANTHER" id="PTHR42879">
    <property type="entry name" value="3-OXOACYL-(ACYL-CARRIER-PROTEIN) REDUCTASE"/>
    <property type="match status" value="1"/>
</dbReference>
<dbReference type="RefSeq" id="WP_060347438.1">
    <property type="nucleotide sequence ID" value="NZ_LPLZ01000046.1"/>
</dbReference>
<evidence type="ECO:0000256" key="2">
    <source>
        <dbReference type="ARBA" id="ARBA00023002"/>
    </source>
</evidence>
<dbReference type="GO" id="GO:0016491">
    <property type="term" value="F:oxidoreductase activity"/>
    <property type="evidence" value="ECO:0007669"/>
    <property type="project" value="UniProtKB-KW"/>
</dbReference>
<name>A0A119VJH1_9BURK</name>
<dbReference type="AlphaFoldDB" id="A0A119VJH1"/>
<keyword evidence="2" id="KW-0560">Oxidoreductase</keyword>
<dbReference type="InterPro" id="IPR002347">
    <property type="entry name" value="SDR_fam"/>
</dbReference>
<reference evidence="4 5" key="1">
    <citation type="submission" date="2015-11" db="EMBL/GenBank/DDBJ databases">
        <title>Expanding the genomic diversity of Burkholderia species for the development of highly accurate diagnostics.</title>
        <authorList>
            <person name="Sahl J."/>
            <person name="Keim P."/>
            <person name="Wagner D."/>
        </authorList>
    </citation>
    <scope>NUCLEOTIDE SEQUENCE [LARGE SCALE GENOMIC DNA]</scope>
    <source>
        <strain evidence="4 5">MSMB793WGS</strain>
    </source>
</reference>
<comment type="similarity">
    <text evidence="1">Belongs to the short-chain dehydrogenases/reductases (SDR) family.</text>
</comment>
<dbReference type="GO" id="GO:0032787">
    <property type="term" value="P:monocarboxylic acid metabolic process"/>
    <property type="evidence" value="ECO:0007669"/>
    <property type="project" value="UniProtKB-ARBA"/>
</dbReference>
<comment type="caution">
    <text evidence="4">The sequence shown here is derived from an EMBL/GenBank/DDBJ whole genome shotgun (WGS) entry which is preliminary data.</text>
</comment>
<protein>
    <submittedName>
        <fullName evidence="4">Short-chain dehydrogenase</fullName>
    </submittedName>
</protein>
<organism evidence="4 5">
    <name type="scientific">Burkholderia territorii</name>
    <dbReference type="NCBI Taxonomy" id="1503055"/>
    <lineage>
        <taxon>Bacteria</taxon>
        <taxon>Pseudomonadati</taxon>
        <taxon>Pseudomonadota</taxon>
        <taxon>Betaproteobacteria</taxon>
        <taxon>Burkholderiales</taxon>
        <taxon>Burkholderiaceae</taxon>
        <taxon>Burkholderia</taxon>
        <taxon>Burkholderia cepacia complex</taxon>
    </lineage>
</organism>
<evidence type="ECO:0000313" key="4">
    <source>
        <dbReference type="EMBL" id="KWN14674.1"/>
    </source>
</evidence>
<dbReference type="PROSITE" id="PS00061">
    <property type="entry name" value="ADH_SHORT"/>
    <property type="match status" value="1"/>
</dbReference>
<sequence>MSVLADQVALVTGVGSSAGIGYATALRLAQAGASVIVTDIDARAEACARELLAHGFMARGYICNLASRQQVETFITSVTADVGTVSVLVNNAGMTLGGQREEYARFDQCSDSHWDLTIERNLTTCFNVTRRVLPHMVRRCYGRIVNVSSVTGPLVSMPGEAAYGAAKSAMIGMSRAIALEIAQHNVTINNVLPGWIATGSQTSYEREAAKHTPLRRAGTADEVAAMIAFLASPAASYITGQAFVVDGGNCLQEDKGRQSSFVPRPDVSVEEGRGLA</sequence>